<feature type="chain" id="PRO_5034673937" evidence="1">
    <location>
        <begin position="18"/>
        <end position="125"/>
    </location>
</feature>
<feature type="signal peptide" evidence="1">
    <location>
        <begin position="1"/>
        <end position="17"/>
    </location>
</feature>
<evidence type="ECO:0000313" key="2">
    <source>
        <dbReference type="EMBL" id="KAF8001486.1"/>
    </source>
</evidence>
<accession>A0A8H7GRR1</accession>
<sequence>MKFSTIFAFGLASLSVASPIEKREAASLTSTTDSVTSAVSGLDSTLGLIVSDVVGLLGKVVTDVEDIASAAGVDIRAEESEVKRSVLDVTTKVEALITDVLGELVTLSTTSGVNLVGSILSVLKL</sequence>
<proteinExistence type="predicted"/>
<dbReference type="OrthoDB" id="10361844at2759"/>
<protein>
    <submittedName>
        <fullName evidence="2">Uncharacterized protein</fullName>
    </submittedName>
</protein>
<gene>
    <name evidence="2" type="ORF">HF325_003987</name>
</gene>
<evidence type="ECO:0000256" key="1">
    <source>
        <dbReference type="SAM" id="SignalP"/>
    </source>
</evidence>
<organism evidence="2 3">
    <name type="scientific">Metschnikowia pulcherrima</name>
    <dbReference type="NCBI Taxonomy" id="27326"/>
    <lineage>
        <taxon>Eukaryota</taxon>
        <taxon>Fungi</taxon>
        <taxon>Dikarya</taxon>
        <taxon>Ascomycota</taxon>
        <taxon>Saccharomycotina</taxon>
        <taxon>Pichiomycetes</taxon>
        <taxon>Metschnikowiaceae</taxon>
        <taxon>Metschnikowia</taxon>
    </lineage>
</organism>
<dbReference type="AlphaFoldDB" id="A0A8H7GRR1"/>
<comment type="caution">
    <text evidence="2">The sequence shown here is derived from an EMBL/GenBank/DDBJ whole genome shotgun (WGS) entry which is preliminary data.</text>
</comment>
<keyword evidence="1" id="KW-0732">Signal</keyword>
<evidence type="ECO:0000313" key="3">
    <source>
        <dbReference type="Proteomes" id="UP000649328"/>
    </source>
</evidence>
<keyword evidence="3" id="KW-1185">Reference proteome</keyword>
<dbReference type="EMBL" id="JACBPP010000005">
    <property type="protein sequence ID" value="KAF8001486.1"/>
    <property type="molecule type" value="Genomic_DNA"/>
</dbReference>
<reference evidence="2" key="1">
    <citation type="submission" date="2020-10" db="EMBL/GenBank/DDBJ databases">
        <title>The Whole-Genome Sequence of Metschnikowia persimmonesis, a Novel Endophytic Yeast Species Isolated from Medicinal Plant Diospyros kaki Thumb.</title>
        <authorList>
            <person name="Rahmat E."/>
            <person name="Kang Y."/>
        </authorList>
    </citation>
    <scope>NUCLEOTIDE SEQUENCE</scope>
    <source>
        <strain evidence="2">KIOM G15050</strain>
    </source>
</reference>
<dbReference type="Proteomes" id="UP000649328">
    <property type="component" value="Unassembled WGS sequence"/>
</dbReference>
<name>A0A8H7GRR1_9ASCO</name>